<keyword evidence="3" id="KW-0813">Transport</keyword>
<dbReference type="PROSITE" id="PS00211">
    <property type="entry name" value="ABC_TRANSPORTER_1"/>
    <property type="match status" value="2"/>
</dbReference>
<evidence type="ECO:0000313" key="9">
    <source>
        <dbReference type="EMBL" id="KUP08524.1"/>
    </source>
</evidence>
<dbReference type="RefSeq" id="WP_059350263.1">
    <property type="nucleotide sequence ID" value="NZ_LDYG01000010.1"/>
</dbReference>
<proteinExistence type="inferred from homology"/>
<comment type="subcellular location">
    <subcellularLocation>
        <location evidence="1">Cell membrane</location>
        <topology evidence="1">Peripheral membrane protein</topology>
    </subcellularLocation>
</comment>
<dbReference type="CDD" id="cd03257">
    <property type="entry name" value="ABC_NikE_OppD_transporters"/>
    <property type="match status" value="2"/>
</dbReference>
<evidence type="ECO:0000256" key="7">
    <source>
        <dbReference type="ARBA" id="ARBA00023136"/>
    </source>
</evidence>
<evidence type="ECO:0000256" key="1">
    <source>
        <dbReference type="ARBA" id="ARBA00004202"/>
    </source>
</evidence>
<dbReference type="InterPro" id="IPR017871">
    <property type="entry name" value="ABC_transporter-like_CS"/>
</dbReference>
<dbReference type="STRING" id="1150625.Q75_02570"/>
<protein>
    <recommendedName>
        <fullName evidence="8">ABC transporter domain-containing protein</fullName>
    </recommendedName>
</protein>
<dbReference type="AlphaFoldDB" id="A0A147KBP3"/>
<sequence>MLNHPSPLLRVQSLKTSFFTDRGEIPAVDDITFHIHEGEIVGIVGESGCGKSVTSLSIMGLIPSPPGKITGGEIFYGDEDLTKASEKRMRDLRGNEIAMIFQEPMTSLNPVFTIGNQMLETIRLHKGWNKKDSLEHAITVLKLVGLPRAEELVKEYPHQLSGGMRQRVMIAMAMACEPKLLIADEPTTALDVTIQAQILKLMKDLNERTKTAIMLITHDLGVVAEVCDRVIVMYSGKVVEQGAVEDIFTNPSHPYTKGLLQSVPDIRQQQEKLYSIPGNVPKPGSIKEGCRFAPRCYAAFDRCSVEHPNLSEVQGDHRARCFLVEEEKEEAYGASIRSKPLTLCGRRVAQTQREYKAVNGVSFTLKRGETLGIVGESGCGKSTTGRLLMRLLEPTTGTIKFEDKDLTTLSKSELRKTRRDIQMVFQDPFASLNPRHTVEKILEEPLIVHGIGDRKERKRQVQEMLEVVGLSSYHLKRYPHQFSGGQRQRIGIARALMTKPKLIIADEPVSALDVSIQSQVLNLLEDLQKEFQLTYIFIAHDLGVVRHISDRVGVMYLGKMVELSTSDELYTNPLHPYTKSLISSVPIPDPLHKREKIILQGDIPSPANPPSGCTFHTRCPVATDLCTRIPPTLQPQDKNHFVSCHLYSTGT</sequence>
<dbReference type="InterPro" id="IPR050388">
    <property type="entry name" value="ABC_Ni/Peptide_Import"/>
</dbReference>
<dbReference type="NCBIfam" id="NF008453">
    <property type="entry name" value="PRK11308.1"/>
    <property type="match status" value="2"/>
</dbReference>
<feature type="domain" description="ABC transporter" evidence="8">
    <location>
        <begin position="9"/>
        <end position="260"/>
    </location>
</feature>
<dbReference type="Pfam" id="PF00005">
    <property type="entry name" value="ABC_tran"/>
    <property type="match status" value="2"/>
</dbReference>
<keyword evidence="5" id="KW-0547">Nucleotide-binding</keyword>
<keyword evidence="10" id="KW-1185">Reference proteome</keyword>
<dbReference type="OrthoDB" id="9802264at2"/>
<dbReference type="GO" id="GO:0005524">
    <property type="term" value="F:ATP binding"/>
    <property type="evidence" value="ECO:0007669"/>
    <property type="project" value="UniProtKB-KW"/>
</dbReference>
<dbReference type="InterPro" id="IPR013563">
    <property type="entry name" value="Oligopep_ABC_C"/>
</dbReference>
<name>A0A147KBP3_9BACI</name>
<dbReference type="InterPro" id="IPR003593">
    <property type="entry name" value="AAA+_ATPase"/>
</dbReference>
<dbReference type="PANTHER" id="PTHR43297:SF2">
    <property type="entry name" value="DIPEPTIDE TRANSPORT ATP-BINDING PROTEIN DPPD"/>
    <property type="match status" value="1"/>
</dbReference>
<dbReference type="Pfam" id="PF08352">
    <property type="entry name" value="oligo_HPY"/>
    <property type="match status" value="2"/>
</dbReference>
<keyword evidence="7" id="KW-0472">Membrane</keyword>
<gene>
    <name evidence="9" type="ORF">Q75_02570</name>
</gene>
<evidence type="ECO:0000313" key="10">
    <source>
        <dbReference type="Proteomes" id="UP000074108"/>
    </source>
</evidence>
<dbReference type="EMBL" id="LDYG01000010">
    <property type="protein sequence ID" value="KUP08524.1"/>
    <property type="molecule type" value="Genomic_DNA"/>
</dbReference>
<dbReference type="NCBIfam" id="NF007739">
    <property type="entry name" value="PRK10419.1"/>
    <property type="match status" value="2"/>
</dbReference>
<dbReference type="InterPro" id="IPR027417">
    <property type="entry name" value="P-loop_NTPase"/>
</dbReference>
<dbReference type="Gene3D" id="3.40.50.300">
    <property type="entry name" value="P-loop containing nucleotide triphosphate hydrolases"/>
    <property type="match status" value="2"/>
</dbReference>
<dbReference type="Proteomes" id="UP000074108">
    <property type="component" value="Unassembled WGS sequence"/>
</dbReference>
<dbReference type="PANTHER" id="PTHR43297">
    <property type="entry name" value="OLIGOPEPTIDE TRANSPORT ATP-BINDING PROTEIN APPD"/>
    <property type="match status" value="1"/>
</dbReference>
<dbReference type="SUPFAM" id="SSF52540">
    <property type="entry name" value="P-loop containing nucleoside triphosphate hydrolases"/>
    <property type="match status" value="2"/>
</dbReference>
<evidence type="ECO:0000256" key="2">
    <source>
        <dbReference type="ARBA" id="ARBA00005417"/>
    </source>
</evidence>
<dbReference type="InterPro" id="IPR003439">
    <property type="entry name" value="ABC_transporter-like_ATP-bd"/>
</dbReference>
<evidence type="ECO:0000256" key="4">
    <source>
        <dbReference type="ARBA" id="ARBA00022475"/>
    </source>
</evidence>
<feature type="domain" description="ABC transporter" evidence="8">
    <location>
        <begin position="336"/>
        <end position="582"/>
    </location>
</feature>
<dbReference type="NCBIfam" id="TIGR01727">
    <property type="entry name" value="oligo_HPY"/>
    <property type="match status" value="2"/>
</dbReference>
<reference evidence="9 10" key="1">
    <citation type="journal article" date="2016" name="Front. Microbiol.">
        <title>Microevolution Analysis of Bacillus coahuilensis Unveils Differences in Phosphorus Acquisition Strategies and Their Regulation.</title>
        <authorList>
            <person name="Gomez-Lunar Z."/>
            <person name="Hernandez-Gonzalez I."/>
            <person name="Rodriguez-Torres M.D."/>
            <person name="Souza V."/>
            <person name="Olmedo-Alvarez G."/>
        </authorList>
    </citation>
    <scope>NUCLEOTIDE SEQUENCE [LARGE SCALE GENOMIC DNA]</scope>
    <source>
        <strain evidence="10">p1.1.43</strain>
    </source>
</reference>
<evidence type="ECO:0000256" key="6">
    <source>
        <dbReference type="ARBA" id="ARBA00022840"/>
    </source>
</evidence>
<organism evidence="9 10">
    <name type="scientific">Bacillus coahuilensis p1.1.43</name>
    <dbReference type="NCBI Taxonomy" id="1150625"/>
    <lineage>
        <taxon>Bacteria</taxon>
        <taxon>Bacillati</taxon>
        <taxon>Bacillota</taxon>
        <taxon>Bacilli</taxon>
        <taxon>Bacillales</taxon>
        <taxon>Bacillaceae</taxon>
        <taxon>Bacillus</taxon>
    </lineage>
</organism>
<evidence type="ECO:0000256" key="5">
    <source>
        <dbReference type="ARBA" id="ARBA00022741"/>
    </source>
</evidence>
<dbReference type="GO" id="GO:0016887">
    <property type="term" value="F:ATP hydrolysis activity"/>
    <property type="evidence" value="ECO:0007669"/>
    <property type="project" value="InterPro"/>
</dbReference>
<evidence type="ECO:0000256" key="3">
    <source>
        <dbReference type="ARBA" id="ARBA00022448"/>
    </source>
</evidence>
<dbReference type="GO" id="GO:0015833">
    <property type="term" value="P:peptide transport"/>
    <property type="evidence" value="ECO:0007669"/>
    <property type="project" value="InterPro"/>
</dbReference>
<dbReference type="PROSITE" id="PS50893">
    <property type="entry name" value="ABC_TRANSPORTER_2"/>
    <property type="match status" value="2"/>
</dbReference>
<dbReference type="PATRIC" id="fig|1150625.3.peg.548"/>
<keyword evidence="4" id="KW-1003">Cell membrane</keyword>
<dbReference type="SMART" id="SM00382">
    <property type="entry name" value="AAA"/>
    <property type="match status" value="2"/>
</dbReference>
<evidence type="ECO:0000259" key="8">
    <source>
        <dbReference type="PROSITE" id="PS50893"/>
    </source>
</evidence>
<dbReference type="FunFam" id="3.40.50.300:FF:000016">
    <property type="entry name" value="Oligopeptide ABC transporter ATP-binding component"/>
    <property type="match status" value="2"/>
</dbReference>
<accession>A0A147KBP3</accession>
<dbReference type="GO" id="GO:0005886">
    <property type="term" value="C:plasma membrane"/>
    <property type="evidence" value="ECO:0007669"/>
    <property type="project" value="UniProtKB-SubCell"/>
</dbReference>
<keyword evidence="6" id="KW-0067">ATP-binding</keyword>
<comment type="caution">
    <text evidence="9">The sequence shown here is derived from an EMBL/GenBank/DDBJ whole genome shotgun (WGS) entry which is preliminary data.</text>
</comment>
<comment type="similarity">
    <text evidence="2">Belongs to the ABC transporter superfamily.</text>
</comment>